<name>A0ACC1HT85_9FUNG</name>
<reference evidence="1" key="1">
    <citation type="submission" date="2022-06" db="EMBL/GenBank/DDBJ databases">
        <title>Phylogenomic reconstructions and comparative analyses of Kickxellomycotina fungi.</title>
        <authorList>
            <person name="Reynolds N.K."/>
            <person name="Stajich J.E."/>
            <person name="Barry K."/>
            <person name="Grigoriev I.V."/>
            <person name="Crous P."/>
            <person name="Smith M.E."/>
        </authorList>
    </citation>
    <scope>NUCLEOTIDE SEQUENCE</scope>
    <source>
        <strain evidence="1">RSA 2271</strain>
    </source>
</reference>
<organism evidence="1 2">
    <name type="scientific">Spiromyces aspiralis</name>
    <dbReference type="NCBI Taxonomy" id="68401"/>
    <lineage>
        <taxon>Eukaryota</taxon>
        <taxon>Fungi</taxon>
        <taxon>Fungi incertae sedis</taxon>
        <taxon>Zoopagomycota</taxon>
        <taxon>Kickxellomycotina</taxon>
        <taxon>Kickxellomycetes</taxon>
        <taxon>Kickxellales</taxon>
        <taxon>Kickxellaceae</taxon>
        <taxon>Spiromyces</taxon>
    </lineage>
</organism>
<sequence length="1057" mass="117460">MLIKGVLYVFRNVLMIEDVHMGTAELQWADKPVQDKLIRVLDETQALELFLTLASSVGERGIKPYAEIVLELFYYLYHGVPVKALFRGGSSSATGTSSIAGLLGHASPGQLAAAAAATGCDKQNGGTSLDEDVRKMLEQELHQKQSKLGSASGMATGMGRRHNRFGSTYVISVEAGKSLPIFNPKEAMKLFATKVNEKPAMTRHNVVRPRLSKDILDPDNLLPPVKPQMEHRWRPITDREVIPVLRRTARTFIRACFGEIFPLLLEDLKIGRNPAATDRVKYWFMSMVGYFLECFWNFAQAEHARLDGEEDLKPIEFGHVARMVDLVAVPYCLSEMHRAVDLKEWGELMASLQCFEWMLKVLDLMAGDAGGEGDEARNAARAASEHVQSNLYYDGDVLDLVSKICRVYKPTSHSYEFLVQLIDTIDVFLGVLTTFARRKKVMIVRRKVKRRKAKPNGEGKAVGAASAVDRGENDGASATPLELGGEDSSDAETDDDDSDGAGGGNYVNAQFDMIRYQKAFAIDSIVKTYMTFLTTFASLKAVHLEAVHRMLFQICVTCQRFSLLFKQSYLEIIYSVLSGEDKARHQHLSDDRWVRAWDELVDLLAWVLRRYFSVRKMFSDEEVGSAKVGRSVVGKLADPVKEKRLKQYLGMCMKGTDGAKYAAPPELHSKMPGGKAGTSHGDISATSSEDEDTGRGECDEVVLPEHLTWSQKLGVEVGRLIQQGKGEIVGWLQEEIRQCLRARPAEAKSSGDPAASASDDDELEAALGRQDFVIVPDEDTIGADLAGNPSLRTLLDLLKFEWQLSPVAGGGQWVIPGLLESEDLESYLPILDRLVADPLDEKGRRIKSKPTGRRKRSRRRDPKDLSDKGEEEERISVKKKRKAVQKQRFLSAQFVHSSDDEDLDFNSKEARNFFAREAEMRKLARRRAVEAGLAVSDDEGETESEGGVLSSEEQDGGKGRTLPKRRFIDIEPDEEQVRHGISTKRARPTAIDVSEGESSEDAGAPRAQKDESQEVVLPSQAEEDDDDITARASHHPASILFPRPRPATIVDDDESDT</sequence>
<evidence type="ECO:0000313" key="1">
    <source>
        <dbReference type="EMBL" id="KAJ1679521.1"/>
    </source>
</evidence>
<comment type="caution">
    <text evidence="1">The sequence shown here is derived from an EMBL/GenBank/DDBJ whole genome shotgun (WGS) entry which is preliminary data.</text>
</comment>
<accession>A0ACC1HT85</accession>
<proteinExistence type="predicted"/>
<dbReference type="EMBL" id="JAMZIH010000331">
    <property type="protein sequence ID" value="KAJ1679521.1"/>
    <property type="molecule type" value="Genomic_DNA"/>
</dbReference>
<evidence type="ECO:0000313" key="2">
    <source>
        <dbReference type="Proteomes" id="UP001145114"/>
    </source>
</evidence>
<protein>
    <submittedName>
        <fullName evidence="1">Topoisomerase 1-associated factor 1</fullName>
    </submittedName>
</protein>
<gene>
    <name evidence="1" type="primary">TOF1_1</name>
    <name evidence="1" type="ORF">EV182_001879</name>
</gene>
<dbReference type="Proteomes" id="UP001145114">
    <property type="component" value="Unassembled WGS sequence"/>
</dbReference>
<keyword evidence="2" id="KW-1185">Reference proteome</keyword>